<evidence type="ECO:0000313" key="7">
    <source>
        <dbReference type="Proteomes" id="UP001597018"/>
    </source>
</evidence>
<keyword evidence="2 4" id="KW-0238">DNA-binding</keyword>
<dbReference type="PRINTS" id="PR00455">
    <property type="entry name" value="HTHTETR"/>
</dbReference>
<evidence type="ECO:0000259" key="5">
    <source>
        <dbReference type="PROSITE" id="PS50977"/>
    </source>
</evidence>
<dbReference type="PANTHER" id="PTHR47506">
    <property type="entry name" value="TRANSCRIPTIONAL REGULATORY PROTEIN"/>
    <property type="match status" value="1"/>
</dbReference>
<comment type="caution">
    <text evidence="6">The sequence shown here is derived from an EMBL/GenBank/DDBJ whole genome shotgun (WGS) entry which is preliminary data.</text>
</comment>
<dbReference type="InterPro" id="IPR001647">
    <property type="entry name" value="HTH_TetR"/>
</dbReference>
<dbReference type="Pfam" id="PF00440">
    <property type="entry name" value="TetR_N"/>
    <property type="match status" value="1"/>
</dbReference>
<dbReference type="InterPro" id="IPR009057">
    <property type="entry name" value="Homeodomain-like_sf"/>
</dbReference>
<protein>
    <submittedName>
        <fullName evidence="6">TetR/AcrR family transcriptional regulator</fullName>
    </submittedName>
</protein>
<dbReference type="InterPro" id="IPR036271">
    <property type="entry name" value="Tet_transcr_reg_TetR-rel_C_sf"/>
</dbReference>
<gene>
    <name evidence="6" type="ORF">ACFQ16_27485</name>
</gene>
<keyword evidence="3" id="KW-0804">Transcription</keyword>
<dbReference type="PANTHER" id="PTHR47506:SF1">
    <property type="entry name" value="HTH-TYPE TRANSCRIPTIONAL REGULATOR YJDC"/>
    <property type="match status" value="1"/>
</dbReference>
<proteinExistence type="predicted"/>
<dbReference type="EMBL" id="JBHTIW010000035">
    <property type="protein sequence ID" value="MFD0923501.1"/>
    <property type="molecule type" value="Genomic_DNA"/>
</dbReference>
<dbReference type="Gene3D" id="1.10.357.10">
    <property type="entry name" value="Tetracycline Repressor, domain 2"/>
    <property type="match status" value="1"/>
</dbReference>
<dbReference type="SUPFAM" id="SSF48498">
    <property type="entry name" value="Tetracyclin repressor-like, C-terminal domain"/>
    <property type="match status" value="1"/>
</dbReference>
<organism evidence="6 7">
    <name type="scientific">Saccharopolyspora rosea</name>
    <dbReference type="NCBI Taxonomy" id="524884"/>
    <lineage>
        <taxon>Bacteria</taxon>
        <taxon>Bacillati</taxon>
        <taxon>Actinomycetota</taxon>
        <taxon>Actinomycetes</taxon>
        <taxon>Pseudonocardiales</taxon>
        <taxon>Pseudonocardiaceae</taxon>
        <taxon>Saccharopolyspora</taxon>
    </lineage>
</organism>
<feature type="DNA-binding region" description="H-T-H motif" evidence="4">
    <location>
        <begin position="27"/>
        <end position="46"/>
    </location>
</feature>
<evidence type="ECO:0000256" key="4">
    <source>
        <dbReference type="PROSITE-ProRule" id="PRU00335"/>
    </source>
</evidence>
<feature type="domain" description="HTH tetR-type" evidence="5">
    <location>
        <begin position="4"/>
        <end position="64"/>
    </location>
</feature>
<dbReference type="PROSITE" id="PS50977">
    <property type="entry name" value="HTH_TETR_2"/>
    <property type="match status" value="1"/>
</dbReference>
<evidence type="ECO:0000256" key="3">
    <source>
        <dbReference type="ARBA" id="ARBA00023163"/>
    </source>
</evidence>
<reference evidence="7" key="1">
    <citation type="journal article" date="2019" name="Int. J. Syst. Evol. Microbiol.">
        <title>The Global Catalogue of Microorganisms (GCM) 10K type strain sequencing project: providing services to taxonomists for standard genome sequencing and annotation.</title>
        <authorList>
            <consortium name="The Broad Institute Genomics Platform"/>
            <consortium name="The Broad Institute Genome Sequencing Center for Infectious Disease"/>
            <person name="Wu L."/>
            <person name="Ma J."/>
        </authorList>
    </citation>
    <scope>NUCLEOTIDE SEQUENCE [LARGE SCALE GENOMIC DNA]</scope>
    <source>
        <strain evidence="7">CCUG 56401</strain>
    </source>
</reference>
<dbReference type="RefSeq" id="WP_263248703.1">
    <property type="nucleotide sequence ID" value="NZ_BAABLT010000041.1"/>
</dbReference>
<keyword evidence="7" id="KW-1185">Reference proteome</keyword>
<dbReference type="Proteomes" id="UP001597018">
    <property type="component" value="Unassembled WGS sequence"/>
</dbReference>
<evidence type="ECO:0000256" key="2">
    <source>
        <dbReference type="ARBA" id="ARBA00023125"/>
    </source>
</evidence>
<dbReference type="SUPFAM" id="SSF46689">
    <property type="entry name" value="Homeodomain-like"/>
    <property type="match status" value="1"/>
</dbReference>
<evidence type="ECO:0000256" key="1">
    <source>
        <dbReference type="ARBA" id="ARBA00023015"/>
    </source>
</evidence>
<name>A0ABW3G3I8_9PSEU</name>
<keyword evidence="1" id="KW-0805">Transcription regulation</keyword>
<accession>A0ABW3G3I8</accession>
<sequence>MQRSEAAERLLDTAERLFYERGVHAVGMAELRTASGVSLKRLYQCFASKDELVESYLRRRDARWRTALADHVAAAEREPAEAVLAVFDWLAEWFGQPGFRGCAFLNTFGELGGTSPAVARAVREHKQAVREYLASLVARLDVPHPEQLTEQLLILVDGATATAAVGGGAPAARTARAAAEALVTARSQPR</sequence>
<evidence type="ECO:0000313" key="6">
    <source>
        <dbReference type="EMBL" id="MFD0923501.1"/>
    </source>
</evidence>